<proteinExistence type="inferred from homology"/>
<evidence type="ECO:0000256" key="2">
    <source>
        <dbReference type="ARBA" id="ARBA00006555"/>
    </source>
</evidence>
<feature type="domain" description="TonB C-terminal" evidence="10">
    <location>
        <begin position="22"/>
        <end position="110"/>
    </location>
</feature>
<evidence type="ECO:0000256" key="6">
    <source>
        <dbReference type="ARBA" id="ARBA00022692"/>
    </source>
</evidence>
<feature type="non-terminal residue" evidence="11">
    <location>
        <position position="1"/>
    </location>
</feature>
<evidence type="ECO:0000256" key="4">
    <source>
        <dbReference type="ARBA" id="ARBA00022475"/>
    </source>
</evidence>
<dbReference type="RefSeq" id="WP_377834262.1">
    <property type="nucleotide sequence ID" value="NZ_JBHRSK010000013.1"/>
</dbReference>
<keyword evidence="8" id="KW-1133">Transmembrane helix</keyword>
<gene>
    <name evidence="11" type="ORF">ACFOES_15750</name>
</gene>
<dbReference type="SUPFAM" id="SSF74653">
    <property type="entry name" value="TolA/TonB C-terminal domain"/>
    <property type="match status" value="1"/>
</dbReference>
<dbReference type="InterPro" id="IPR006260">
    <property type="entry name" value="TonB/TolA_C"/>
</dbReference>
<reference evidence="12" key="1">
    <citation type="journal article" date="2019" name="Int. J. Syst. Evol. Microbiol.">
        <title>The Global Catalogue of Microorganisms (GCM) 10K type strain sequencing project: providing services to taxonomists for standard genome sequencing and annotation.</title>
        <authorList>
            <consortium name="The Broad Institute Genomics Platform"/>
            <consortium name="The Broad Institute Genome Sequencing Center for Infectious Disease"/>
            <person name="Wu L."/>
            <person name="Ma J."/>
        </authorList>
    </citation>
    <scope>NUCLEOTIDE SEQUENCE [LARGE SCALE GENOMIC DNA]</scope>
    <source>
        <strain evidence="12">KCTC 62192</strain>
    </source>
</reference>
<protein>
    <submittedName>
        <fullName evidence="11">TonB family protein</fullName>
    </submittedName>
</protein>
<evidence type="ECO:0000256" key="1">
    <source>
        <dbReference type="ARBA" id="ARBA00004383"/>
    </source>
</evidence>
<keyword evidence="7" id="KW-0653">Protein transport</keyword>
<sequence length="110" mass="10878">AGSGGSAAAARGSAGAARASASWGAAIAAQIERHKRYPRDARGATGKVSVALTIGRDGSLRGVRLRRSSGSVALDAAALAAVRAAAPYPPAPAALGDASYSFSLTVAFRR</sequence>
<evidence type="ECO:0000256" key="9">
    <source>
        <dbReference type="ARBA" id="ARBA00023136"/>
    </source>
</evidence>
<evidence type="ECO:0000313" key="12">
    <source>
        <dbReference type="Proteomes" id="UP001595443"/>
    </source>
</evidence>
<organism evidence="11 12">
    <name type="scientific">Acidimangrovimonas pyrenivorans</name>
    <dbReference type="NCBI Taxonomy" id="2030798"/>
    <lineage>
        <taxon>Bacteria</taxon>
        <taxon>Pseudomonadati</taxon>
        <taxon>Pseudomonadota</taxon>
        <taxon>Alphaproteobacteria</taxon>
        <taxon>Rhodobacterales</taxon>
        <taxon>Paracoccaceae</taxon>
        <taxon>Acidimangrovimonas</taxon>
    </lineage>
</organism>
<accession>A0ABV7AJI5</accession>
<dbReference type="Pfam" id="PF03544">
    <property type="entry name" value="TonB_C"/>
    <property type="match status" value="1"/>
</dbReference>
<dbReference type="InterPro" id="IPR037682">
    <property type="entry name" value="TonB_C"/>
</dbReference>
<comment type="caution">
    <text evidence="11">The sequence shown here is derived from an EMBL/GenBank/DDBJ whole genome shotgun (WGS) entry which is preliminary data.</text>
</comment>
<evidence type="ECO:0000256" key="7">
    <source>
        <dbReference type="ARBA" id="ARBA00022927"/>
    </source>
</evidence>
<name>A0ABV7AJI5_9RHOB</name>
<keyword evidence="6" id="KW-0812">Transmembrane</keyword>
<dbReference type="Gene3D" id="3.30.1150.10">
    <property type="match status" value="1"/>
</dbReference>
<dbReference type="NCBIfam" id="TIGR01352">
    <property type="entry name" value="tonB_Cterm"/>
    <property type="match status" value="1"/>
</dbReference>
<keyword evidence="4" id="KW-1003">Cell membrane</keyword>
<comment type="similarity">
    <text evidence="2">Belongs to the TonB family.</text>
</comment>
<evidence type="ECO:0000256" key="8">
    <source>
        <dbReference type="ARBA" id="ARBA00022989"/>
    </source>
</evidence>
<keyword evidence="5" id="KW-0997">Cell inner membrane</keyword>
<evidence type="ECO:0000256" key="3">
    <source>
        <dbReference type="ARBA" id="ARBA00022448"/>
    </source>
</evidence>
<keyword evidence="12" id="KW-1185">Reference proteome</keyword>
<evidence type="ECO:0000259" key="10">
    <source>
        <dbReference type="PROSITE" id="PS52015"/>
    </source>
</evidence>
<keyword evidence="3" id="KW-0813">Transport</keyword>
<evidence type="ECO:0000313" key="11">
    <source>
        <dbReference type="EMBL" id="MFC2969554.1"/>
    </source>
</evidence>
<dbReference type="EMBL" id="JBHRSK010000013">
    <property type="protein sequence ID" value="MFC2969554.1"/>
    <property type="molecule type" value="Genomic_DNA"/>
</dbReference>
<dbReference type="PANTHER" id="PTHR33446:SF2">
    <property type="entry name" value="PROTEIN TONB"/>
    <property type="match status" value="1"/>
</dbReference>
<comment type="subcellular location">
    <subcellularLocation>
        <location evidence="1">Cell inner membrane</location>
        <topology evidence="1">Single-pass membrane protein</topology>
        <orientation evidence="1">Periplasmic side</orientation>
    </subcellularLocation>
</comment>
<evidence type="ECO:0000256" key="5">
    <source>
        <dbReference type="ARBA" id="ARBA00022519"/>
    </source>
</evidence>
<dbReference type="PANTHER" id="PTHR33446">
    <property type="entry name" value="PROTEIN TONB-RELATED"/>
    <property type="match status" value="1"/>
</dbReference>
<dbReference type="Proteomes" id="UP001595443">
    <property type="component" value="Unassembled WGS sequence"/>
</dbReference>
<dbReference type="InterPro" id="IPR051045">
    <property type="entry name" value="TonB-dependent_transducer"/>
</dbReference>
<dbReference type="PROSITE" id="PS52015">
    <property type="entry name" value="TONB_CTD"/>
    <property type="match status" value="1"/>
</dbReference>
<keyword evidence="9" id="KW-0472">Membrane</keyword>